<sequence length="772" mass="87572">MLIVENEENQILTIDQKLQNALQLVENVKNDFNNFDRAKSFIKNCLVPEKMSLSDAESYIKYKIGKEYHFEGREGTKMITDLKKLYENELEFQAKLQREEAKKVNDDHIKTKAAQTGIVNDTVLSWEKYVYPEGYSSKNGKIVKTEEQMNFRTGEIETIDTAVSLTPFIICGKTAEKEDTLQYFTIRYALNNSYSEFIAPMTDLLNINTMQNILTGHGINVSANQKIAVNDYITDFIHQFRDNLKVNTVIQQNGWNDDFSLFAMGKIGITKDGIVKINTLIDTDKHILPFVQKGKLECWVKGVIPVVAHDKPRFLFYHGMSSALINILKVEQDIIDITGDTSTGKTGTNAVVSSAIANPSCKPDGYALEVGDSFNPLMAHAAGLRDMPVIFEEATGKERREAVIKAAYNIANGVDKTRSQKNGKIRNDVNEIRSNVLISCEQPISGEVKTAGGRQRVKDLACVLQKSDENGKMIDKTKKIVFENYGLFFPIYIQKIMLNIPRIKELYEKALTKVTNDFCNLPEDAKSTAGRSRNIFASKLVAGYLCEEIFAEIGIPAKTEEETEKIVNDMFKECVLDNPVELDYIRGLKAIISRRATNPEEFFIKEVTTNPKNLSGEVDGNKLKYNETKLKNLLNDNGISTNVFNDWFNKNITDSPLSRAIRIGGIPARGMIFNIQRMLEVIRLNDNKNKLALFEDDEEETSEETKPYIKSEITIRYYEIQKLISFMTKELGKKSVDPIGLECMLGYDVIEYLKILENQNKVRKTSEGNYYI</sequence>
<evidence type="ECO:0000259" key="1">
    <source>
        <dbReference type="Pfam" id="PF06048"/>
    </source>
</evidence>
<organism evidence="2 3">
    <name type="scientific">Methanosarcina mazei</name>
    <name type="common">Methanosarcina frisia</name>
    <dbReference type="NCBI Taxonomy" id="2209"/>
    <lineage>
        <taxon>Archaea</taxon>
        <taxon>Methanobacteriati</taxon>
        <taxon>Methanobacteriota</taxon>
        <taxon>Stenosarchaea group</taxon>
        <taxon>Methanomicrobia</taxon>
        <taxon>Methanosarcinales</taxon>
        <taxon>Methanosarcinaceae</taxon>
        <taxon>Methanosarcina</taxon>
    </lineage>
</organism>
<evidence type="ECO:0000313" key="3">
    <source>
        <dbReference type="Proteomes" id="UP000034657"/>
    </source>
</evidence>
<dbReference type="InterPro" id="IPR009270">
    <property type="entry name" value="DUF927"/>
</dbReference>
<dbReference type="EMBL" id="JJPT01000155">
    <property type="protein sequence ID" value="KKG87787.1"/>
    <property type="molecule type" value="Genomic_DNA"/>
</dbReference>
<protein>
    <recommendedName>
        <fullName evidence="1">DUF927 domain-containing protein</fullName>
    </recommendedName>
</protein>
<reference evidence="2 3" key="1">
    <citation type="journal article" date="2015" name="ISME J.">
        <title>Genomic and phenotypic differentiation among Methanosarcina mazei populations from Columbia River sediment.</title>
        <authorList>
            <person name="Youngblut N.D."/>
            <person name="Wirth J.S."/>
            <person name="Henriksen J.R."/>
            <person name="Smith M."/>
            <person name="Simon H."/>
            <person name="Metcalf W.W."/>
            <person name="Whitaker R.J."/>
        </authorList>
    </citation>
    <scope>NUCLEOTIDE SEQUENCE [LARGE SCALE GENOMIC DNA]</scope>
    <source>
        <strain evidence="2 3">3.H.M.1A.1</strain>
    </source>
</reference>
<name>A0A0F8IDG0_METMZ</name>
<dbReference type="Pfam" id="PF06048">
    <property type="entry name" value="DUF927"/>
    <property type="match status" value="1"/>
</dbReference>
<comment type="caution">
    <text evidence="2">The sequence shown here is derived from an EMBL/GenBank/DDBJ whole genome shotgun (WGS) entry which is preliminary data.</text>
</comment>
<dbReference type="PATRIC" id="fig|2209.75.peg.3820"/>
<feature type="domain" description="DUF927" evidence="1">
    <location>
        <begin position="159"/>
        <end position="427"/>
    </location>
</feature>
<dbReference type="Proteomes" id="UP000034657">
    <property type="component" value="Unassembled WGS sequence"/>
</dbReference>
<proteinExistence type="predicted"/>
<dbReference type="AlphaFoldDB" id="A0A0F8IDG0"/>
<evidence type="ECO:0000313" key="2">
    <source>
        <dbReference type="EMBL" id="KKG87787.1"/>
    </source>
</evidence>
<accession>A0A0F8IDG0</accession>
<gene>
    <name evidence="2" type="ORF">DU69_17285</name>
</gene>